<organism evidence="1 2">
    <name type="scientific">Microlunatus aurantiacus</name>
    <dbReference type="NCBI Taxonomy" id="446786"/>
    <lineage>
        <taxon>Bacteria</taxon>
        <taxon>Bacillati</taxon>
        <taxon>Actinomycetota</taxon>
        <taxon>Actinomycetes</taxon>
        <taxon>Propionibacteriales</taxon>
        <taxon>Propionibacteriaceae</taxon>
        <taxon>Microlunatus</taxon>
    </lineage>
</organism>
<proteinExistence type="predicted"/>
<protein>
    <recommendedName>
        <fullName evidence="3">Tetratricopeptide repeat-containing protein</fullName>
    </recommendedName>
</protein>
<sequence>MAERHPAEQLLTEADHLVKTGRLVAAAALIRQAAQVYAAEGRAEDEARCLVLAATAARLGGALSAAQADADGARRAAPADPETAVQAVAELAESLVAAGRPVQAIGEYTTAIERWRDSRGEPGALAVLLHRRGLAHALADRPDEAIDDLQAAAEQFAAAGLPRAERAVLVEAATLATERSTPQRGARLRAWARTAAARAGDQEAEVDLDLLDAALAVTGEDLDRALSLTWRARQRALDGVAPVKYLSAAIALAELHDLRGEHGSAYEALSTAWATLADLMGSETARAVVQPRLQLLVDRWGVEEFTAVKKRYEARRRAQLGLA</sequence>
<dbReference type="RefSeq" id="WP_344811929.1">
    <property type="nucleotide sequence ID" value="NZ_BAAAYX010000004.1"/>
</dbReference>
<evidence type="ECO:0000313" key="2">
    <source>
        <dbReference type="Proteomes" id="UP001500051"/>
    </source>
</evidence>
<evidence type="ECO:0000313" key="1">
    <source>
        <dbReference type="EMBL" id="GAA3701100.1"/>
    </source>
</evidence>
<dbReference type="SUPFAM" id="SSF48452">
    <property type="entry name" value="TPR-like"/>
    <property type="match status" value="1"/>
</dbReference>
<name>A0ABP7D961_9ACTN</name>
<dbReference type="InterPro" id="IPR011990">
    <property type="entry name" value="TPR-like_helical_dom_sf"/>
</dbReference>
<dbReference type="Gene3D" id="1.25.40.10">
    <property type="entry name" value="Tetratricopeptide repeat domain"/>
    <property type="match status" value="1"/>
</dbReference>
<accession>A0ABP7D961</accession>
<reference evidence="2" key="1">
    <citation type="journal article" date="2019" name="Int. J. Syst. Evol. Microbiol.">
        <title>The Global Catalogue of Microorganisms (GCM) 10K type strain sequencing project: providing services to taxonomists for standard genome sequencing and annotation.</title>
        <authorList>
            <consortium name="The Broad Institute Genomics Platform"/>
            <consortium name="The Broad Institute Genome Sequencing Center for Infectious Disease"/>
            <person name="Wu L."/>
            <person name="Ma J."/>
        </authorList>
    </citation>
    <scope>NUCLEOTIDE SEQUENCE [LARGE SCALE GENOMIC DNA]</scope>
    <source>
        <strain evidence="2">JCM 16548</strain>
    </source>
</reference>
<evidence type="ECO:0008006" key="3">
    <source>
        <dbReference type="Google" id="ProtNLM"/>
    </source>
</evidence>
<gene>
    <name evidence="1" type="ORF">GCM10022204_17370</name>
</gene>
<dbReference type="EMBL" id="BAAAYX010000004">
    <property type="protein sequence ID" value="GAA3701100.1"/>
    <property type="molecule type" value="Genomic_DNA"/>
</dbReference>
<comment type="caution">
    <text evidence="1">The sequence shown here is derived from an EMBL/GenBank/DDBJ whole genome shotgun (WGS) entry which is preliminary data.</text>
</comment>
<keyword evidence="2" id="KW-1185">Reference proteome</keyword>
<dbReference type="Proteomes" id="UP001500051">
    <property type="component" value="Unassembled WGS sequence"/>
</dbReference>